<dbReference type="VEuPathDB" id="FungiDB:EMCG_07054"/>
<proteinExistence type="predicted"/>
<feature type="compositionally biased region" description="Polar residues" evidence="1">
    <location>
        <begin position="115"/>
        <end position="128"/>
    </location>
</feature>
<dbReference type="EMBL" id="PDND01000065">
    <property type="protein sequence ID" value="PGH33353.1"/>
    <property type="molecule type" value="Genomic_DNA"/>
</dbReference>
<feature type="region of interest" description="Disordered" evidence="1">
    <location>
        <begin position="92"/>
        <end position="128"/>
    </location>
</feature>
<gene>
    <name evidence="2" type="ORF">GX50_03830</name>
</gene>
<evidence type="ECO:0000313" key="3">
    <source>
        <dbReference type="Proteomes" id="UP000226031"/>
    </source>
</evidence>
<comment type="caution">
    <text evidence="2">The sequence shown here is derived from an EMBL/GenBank/DDBJ whole genome shotgun (WGS) entry which is preliminary data.</text>
</comment>
<name>A0A2B7ZJK3_9EURO</name>
<reference evidence="2 3" key="1">
    <citation type="submission" date="2017-10" db="EMBL/GenBank/DDBJ databases">
        <title>Comparative genomics in systemic dimorphic fungi from Ajellomycetaceae.</title>
        <authorList>
            <person name="Munoz J.F."/>
            <person name="Mcewen J.G."/>
            <person name="Clay O.K."/>
            <person name="Cuomo C.A."/>
        </authorList>
    </citation>
    <scope>NUCLEOTIDE SEQUENCE [LARGE SCALE GENOMIC DNA]</scope>
    <source>
        <strain evidence="2 3">UAMH4076</strain>
    </source>
</reference>
<evidence type="ECO:0000256" key="1">
    <source>
        <dbReference type="SAM" id="MobiDB-lite"/>
    </source>
</evidence>
<sequence length="264" mass="29533">MELSSEFQSILLDAKQLAAYPHLESLVSMVNEGFHIRHQEAFATQERGRFEDVEELVESLDAVGRFCIITQSLENQAPRIVACSMLKAYHEGDPVSTPPLNKGDGKDVSTPDRVNGTSKLPESSASERNLTLATLHAKSEDPDIDVRSVSDWELGVVVVRQDPQLSKLGLAVRCASLLEEDLLERLERAEKEDGNGAITPVGQQQPLTFWVKTAEVVNGSYWQRRGFETVHTKTFPKGFWGAYRDFELAWMKKCIPRRAISSFA</sequence>
<dbReference type="AlphaFoldDB" id="A0A2B7ZJK3"/>
<keyword evidence="3" id="KW-1185">Reference proteome</keyword>
<evidence type="ECO:0008006" key="4">
    <source>
        <dbReference type="Google" id="ProtNLM"/>
    </source>
</evidence>
<accession>A0A2B7ZJK3</accession>
<protein>
    <recommendedName>
        <fullName evidence="4">N-acetyltransferase domain-containing protein</fullName>
    </recommendedName>
</protein>
<evidence type="ECO:0000313" key="2">
    <source>
        <dbReference type="EMBL" id="PGH33353.1"/>
    </source>
</evidence>
<organism evidence="2 3">
    <name type="scientific">[Emmonsia] crescens</name>
    <dbReference type="NCBI Taxonomy" id="73230"/>
    <lineage>
        <taxon>Eukaryota</taxon>
        <taxon>Fungi</taxon>
        <taxon>Dikarya</taxon>
        <taxon>Ascomycota</taxon>
        <taxon>Pezizomycotina</taxon>
        <taxon>Eurotiomycetes</taxon>
        <taxon>Eurotiomycetidae</taxon>
        <taxon>Onygenales</taxon>
        <taxon>Ajellomycetaceae</taxon>
        <taxon>Emergomyces</taxon>
    </lineage>
</organism>
<dbReference type="Proteomes" id="UP000226031">
    <property type="component" value="Unassembled WGS sequence"/>
</dbReference>